<dbReference type="PANTHER" id="PTHR24253">
    <property type="entry name" value="TRANSMEMBRANE PROTEASE SERINE"/>
    <property type="match status" value="1"/>
</dbReference>
<dbReference type="AlphaFoldDB" id="A0AAV2QUT6"/>
<dbReference type="SUPFAM" id="SSF50494">
    <property type="entry name" value="Trypsin-like serine proteases"/>
    <property type="match status" value="1"/>
</dbReference>
<evidence type="ECO:0000313" key="4">
    <source>
        <dbReference type="Proteomes" id="UP001497623"/>
    </source>
</evidence>
<dbReference type="Pfam" id="PF00089">
    <property type="entry name" value="Trypsin"/>
    <property type="match status" value="1"/>
</dbReference>
<evidence type="ECO:0000313" key="3">
    <source>
        <dbReference type="EMBL" id="CAL4096333.1"/>
    </source>
</evidence>
<dbReference type="Proteomes" id="UP001497623">
    <property type="component" value="Unassembled WGS sequence"/>
</dbReference>
<keyword evidence="1" id="KW-1015">Disulfide bond</keyword>
<accession>A0AAV2QUT6</accession>
<dbReference type="InterPro" id="IPR009003">
    <property type="entry name" value="Peptidase_S1_PA"/>
</dbReference>
<dbReference type="InterPro" id="IPR043504">
    <property type="entry name" value="Peptidase_S1_PA_chymotrypsin"/>
</dbReference>
<dbReference type="PANTHER" id="PTHR24253:SF103">
    <property type="entry name" value="TRANSMEMBRANE PROTEASE SERINE 7"/>
    <property type="match status" value="1"/>
</dbReference>
<protein>
    <recommendedName>
        <fullName evidence="2">Peptidase S1 domain-containing protein</fullName>
    </recommendedName>
</protein>
<organism evidence="3 4">
    <name type="scientific">Meganyctiphanes norvegica</name>
    <name type="common">Northern krill</name>
    <name type="synonym">Thysanopoda norvegica</name>
    <dbReference type="NCBI Taxonomy" id="48144"/>
    <lineage>
        <taxon>Eukaryota</taxon>
        <taxon>Metazoa</taxon>
        <taxon>Ecdysozoa</taxon>
        <taxon>Arthropoda</taxon>
        <taxon>Crustacea</taxon>
        <taxon>Multicrustacea</taxon>
        <taxon>Malacostraca</taxon>
        <taxon>Eumalacostraca</taxon>
        <taxon>Eucarida</taxon>
        <taxon>Euphausiacea</taxon>
        <taxon>Euphausiidae</taxon>
        <taxon>Meganyctiphanes</taxon>
    </lineage>
</organism>
<dbReference type="GO" id="GO:0006508">
    <property type="term" value="P:proteolysis"/>
    <property type="evidence" value="ECO:0007669"/>
    <property type="project" value="InterPro"/>
</dbReference>
<dbReference type="GO" id="GO:0004252">
    <property type="term" value="F:serine-type endopeptidase activity"/>
    <property type="evidence" value="ECO:0007669"/>
    <property type="project" value="InterPro"/>
</dbReference>
<dbReference type="Gene3D" id="2.40.10.10">
    <property type="entry name" value="Trypsin-like serine proteases"/>
    <property type="match status" value="1"/>
</dbReference>
<reference evidence="3 4" key="1">
    <citation type="submission" date="2024-05" db="EMBL/GenBank/DDBJ databases">
        <authorList>
            <person name="Wallberg A."/>
        </authorList>
    </citation>
    <scope>NUCLEOTIDE SEQUENCE [LARGE SCALE GENOMIC DNA]</scope>
</reference>
<dbReference type="InterPro" id="IPR033116">
    <property type="entry name" value="TRYPSIN_SER"/>
</dbReference>
<comment type="caution">
    <text evidence="3">The sequence shown here is derived from an EMBL/GenBank/DDBJ whole genome shotgun (WGS) entry which is preliminary data.</text>
</comment>
<dbReference type="InterPro" id="IPR001254">
    <property type="entry name" value="Trypsin_dom"/>
</dbReference>
<gene>
    <name evidence="3" type="ORF">MNOR_LOCUS15715</name>
</gene>
<dbReference type="PROSITE" id="PS50240">
    <property type="entry name" value="TRYPSIN_DOM"/>
    <property type="match status" value="1"/>
</dbReference>
<feature type="domain" description="Peptidase S1" evidence="2">
    <location>
        <begin position="1"/>
        <end position="98"/>
    </location>
</feature>
<proteinExistence type="predicted"/>
<keyword evidence="4" id="KW-1185">Reference proteome</keyword>
<evidence type="ECO:0000256" key="1">
    <source>
        <dbReference type="ARBA" id="ARBA00023157"/>
    </source>
</evidence>
<name>A0AAV2QUT6_MEGNR</name>
<feature type="non-terminal residue" evidence="3">
    <location>
        <position position="1"/>
    </location>
</feature>
<dbReference type="PROSITE" id="PS00135">
    <property type="entry name" value="TRYPSIN_SER"/>
    <property type="match status" value="1"/>
</dbReference>
<feature type="non-terminal residue" evidence="3">
    <location>
        <position position="108"/>
    </location>
</feature>
<evidence type="ECO:0000259" key="2">
    <source>
        <dbReference type="PROSITE" id="PS50240"/>
    </source>
</evidence>
<sequence length="108" mass="11275">GVVVKSTSECNTMYSAAPLIFGTIFPRGLDATTLCAGGGLNMDVCRGDSGGPLVLREGVEKEQEIGIVSAGIGCGDPNFPGIYTRTDAYINWLDESIYGACASTSFQK</sequence>
<dbReference type="EMBL" id="CAXKWB010009961">
    <property type="protein sequence ID" value="CAL4096333.1"/>
    <property type="molecule type" value="Genomic_DNA"/>
</dbReference>